<feature type="transmembrane region" description="Helical" evidence="9">
    <location>
        <begin position="23"/>
        <end position="43"/>
    </location>
</feature>
<feature type="transmembrane region" description="Helical" evidence="9">
    <location>
        <begin position="192"/>
        <end position="211"/>
    </location>
</feature>
<organism evidence="10 11">
    <name type="scientific">Caulochytrium protostelioides</name>
    <dbReference type="NCBI Taxonomy" id="1555241"/>
    <lineage>
        <taxon>Eukaryota</taxon>
        <taxon>Fungi</taxon>
        <taxon>Fungi incertae sedis</taxon>
        <taxon>Chytridiomycota</taxon>
        <taxon>Chytridiomycota incertae sedis</taxon>
        <taxon>Chytridiomycetes</taxon>
        <taxon>Caulochytriales</taxon>
        <taxon>Caulochytriaceae</taxon>
        <taxon>Caulochytrium</taxon>
    </lineage>
</organism>
<keyword evidence="11" id="KW-1185">Reference proteome</keyword>
<dbReference type="OrthoDB" id="448573at2759"/>
<comment type="subcellular location">
    <subcellularLocation>
        <location evidence="1">Membrane</location>
        <topology evidence="1">Multi-pass membrane protein</topology>
    </subcellularLocation>
</comment>
<dbReference type="Gene3D" id="1.20.120.1760">
    <property type="match status" value="1"/>
</dbReference>
<gene>
    <name evidence="10" type="ORF">CXG81DRAFT_29055</name>
</gene>
<keyword evidence="4 9" id="KW-1133">Transmembrane helix</keyword>
<keyword evidence="3 9" id="KW-0812">Transmembrane</keyword>
<dbReference type="PANTHER" id="PTHR14269:SF61">
    <property type="entry name" value="CDP-DIACYLGLYCEROL--SERINE O-PHOSPHATIDYLTRANSFERASE"/>
    <property type="match status" value="1"/>
</dbReference>
<dbReference type="AlphaFoldDB" id="A0A4P9XFF0"/>
<evidence type="ECO:0008006" key="12">
    <source>
        <dbReference type="Google" id="ProtNLM"/>
    </source>
</evidence>
<evidence type="ECO:0000256" key="1">
    <source>
        <dbReference type="ARBA" id="ARBA00004141"/>
    </source>
</evidence>
<dbReference type="InterPro" id="IPR050324">
    <property type="entry name" value="CDP-alcohol_PTase-I"/>
</dbReference>
<evidence type="ECO:0000256" key="3">
    <source>
        <dbReference type="ARBA" id="ARBA00022692"/>
    </source>
</evidence>
<dbReference type="GO" id="GO:0016020">
    <property type="term" value="C:membrane"/>
    <property type="evidence" value="ECO:0007669"/>
    <property type="project" value="UniProtKB-SubCell"/>
</dbReference>
<dbReference type="InterPro" id="IPR043130">
    <property type="entry name" value="CDP-OH_PTrfase_TM_dom"/>
</dbReference>
<evidence type="ECO:0000313" key="10">
    <source>
        <dbReference type="EMBL" id="RKP04315.1"/>
    </source>
</evidence>
<dbReference type="GO" id="GO:0016780">
    <property type="term" value="F:phosphotransferase activity, for other substituted phosphate groups"/>
    <property type="evidence" value="ECO:0007669"/>
    <property type="project" value="InterPro"/>
</dbReference>
<keyword evidence="6 9" id="KW-0472">Membrane</keyword>
<reference evidence="11" key="1">
    <citation type="journal article" date="2018" name="Nat. Microbiol.">
        <title>Leveraging single-cell genomics to expand the fungal tree of life.</title>
        <authorList>
            <person name="Ahrendt S.R."/>
            <person name="Quandt C.A."/>
            <person name="Ciobanu D."/>
            <person name="Clum A."/>
            <person name="Salamov A."/>
            <person name="Andreopoulos B."/>
            <person name="Cheng J.F."/>
            <person name="Woyke T."/>
            <person name="Pelin A."/>
            <person name="Henrissat B."/>
            <person name="Reynolds N.K."/>
            <person name="Benny G.L."/>
            <person name="Smith M.E."/>
            <person name="James T.Y."/>
            <person name="Grigoriev I.V."/>
        </authorList>
    </citation>
    <scope>NUCLEOTIDE SEQUENCE [LARGE SCALE GENOMIC DNA]</scope>
    <source>
        <strain evidence="11">ATCC 52028</strain>
    </source>
</reference>
<evidence type="ECO:0000256" key="7">
    <source>
        <dbReference type="ARBA" id="ARBA00023209"/>
    </source>
</evidence>
<name>A0A4P9XFF0_9FUNG</name>
<evidence type="ECO:0000256" key="5">
    <source>
        <dbReference type="ARBA" id="ARBA00023098"/>
    </source>
</evidence>
<feature type="transmembrane region" description="Helical" evidence="9">
    <location>
        <begin position="154"/>
        <end position="172"/>
    </location>
</feature>
<protein>
    <recommendedName>
        <fullName evidence="12">CDP-diacylglycerol--serine O-phosphatidyltransferase</fullName>
    </recommendedName>
</protein>
<accession>A0A4P9XFF0</accession>
<evidence type="ECO:0000313" key="11">
    <source>
        <dbReference type="Proteomes" id="UP000274922"/>
    </source>
</evidence>
<proteinExistence type="predicted"/>
<keyword evidence="2" id="KW-0444">Lipid biosynthesis</keyword>
<keyword evidence="7" id="KW-0594">Phospholipid biosynthesis</keyword>
<evidence type="ECO:0000256" key="2">
    <source>
        <dbReference type="ARBA" id="ARBA00022516"/>
    </source>
</evidence>
<evidence type="ECO:0000256" key="6">
    <source>
        <dbReference type="ARBA" id="ARBA00023136"/>
    </source>
</evidence>
<evidence type="ECO:0000256" key="8">
    <source>
        <dbReference type="ARBA" id="ARBA00023264"/>
    </source>
</evidence>
<keyword evidence="5" id="KW-0443">Lipid metabolism</keyword>
<evidence type="ECO:0000256" key="9">
    <source>
        <dbReference type="SAM" id="Phobius"/>
    </source>
</evidence>
<evidence type="ECO:0000256" key="4">
    <source>
        <dbReference type="ARBA" id="ARBA00022989"/>
    </source>
</evidence>
<dbReference type="Proteomes" id="UP000274922">
    <property type="component" value="Unassembled WGS sequence"/>
</dbReference>
<dbReference type="InterPro" id="IPR000462">
    <property type="entry name" value="CDP-OH_P_trans"/>
</dbReference>
<keyword evidence="8" id="KW-1208">Phospholipid metabolism</keyword>
<sequence length="220" mass="24370">MTSKSTAAQPAVAYRHFNMIRDFTLADFVTLCNAASGFSSLLASLKFVTTQEYKWLQTAVLLLPLAFLFDVLDGHVARMSFRGTSPMGQELDSLADIISFGCAPAVLGFAVGMQGLWDLIILCYFVCCGVSRLARYNVYASGIAEKDARGKIRYFEGTPIPMTILIAMWLLYLSVDGRIGQETLLFGKYIFFGWTFHPAVLVYALSGTLMISRTIRIPKL</sequence>
<dbReference type="PANTHER" id="PTHR14269">
    <property type="entry name" value="CDP-DIACYLGLYCEROL--GLYCEROL-3-PHOSPHATE 3-PHOSPHATIDYLTRANSFERASE-RELATED"/>
    <property type="match status" value="1"/>
</dbReference>
<dbReference type="STRING" id="1555241.A0A4P9XFF0"/>
<dbReference type="Pfam" id="PF01066">
    <property type="entry name" value="CDP-OH_P_transf"/>
    <property type="match status" value="1"/>
</dbReference>
<feature type="transmembrane region" description="Helical" evidence="9">
    <location>
        <begin position="116"/>
        <end position="134"/>
    </location>
</feature>
<feature type="transmembrane region" description="Helical" evidence="9">
    <location>
        <begin position="55"/>
        <end position="72"/>
    </location>
</feature>
<dbReference type="EMBL" id="ML014111">
    <property type="protein sequence ID" value="RKP04315.1"/>
    <property type="molecule type" value="Genomic_DNA"/>
</dbReference>
<dbReference type="GO" id="GO:0008654">
    <property type="term" value="P:phospholipid biosynthetic process"/>
    <property type="evidence" value="ECO:0007669"/>
    <property type="project" value="UniProtKB-KW"/>
</dbReference>